<organism evidence="2 5">
    <name type="scientific">Acinetobacter wanghuae</name>
    <dbReference type="NCBI Taxonomy" id="2662362"/>
    <lineage>
        <taxon>Bacteria</taxon>
        <taxon>Pseudomonadati</taxon>
        <taxon>Pseudomonadota</taxon>
        <taxon>Gammaproteobacteria</taxon>
        <taxon>Moraxellales</taxon>
        <taxon>Moraxellaceae</taxon>
        <taxon>Acinetobacter</taxon>
    </lineage>
</organism>
<dbReference type="Pfam" id="PF01612">
    <property type="entry name" value="DNA_pol_A_exo1"/>
    <property type="match status" value="1"/>
</dbReference>
<evidence type="ECO:0000313" key="3">
    <source>
        <dbReference type="EMBL" id="QGA12268.1"/>
    </source>
</evidence>
<dbReference type="EMBL" id="WITK01000007">
    <property type="protein sequence ID" value="MQW91980.1"/>
    <property type="molecule type" value="Genomic_DNA"/>
</dbReference>
<dbReference type="GO" id="GO:0006139">
    <property type="term" value="P:nucleobase-containing compound metabolic process"/>
    <property type="evidence" value="ECO:0007669"/>
    <property type="project" value="InterPro"/>
</dbReference>
<dbReference type="PANTHER" id="PTHR47765:SF2">
    <property type="entry name" value="EXONUCLEASE MUT-7 HOMOLOG"/>
    <property type="match status" value="1"/>
</dbReference>
<keyword evidence="4" id="KW-1185">Reference proteome</keyword>
<dbReference type="CDD" id="cd06141">
    <property type="entry name" value="WRN_exo"/>
    <property type="match status" value="1"/>
</dbReference>
<dbReference type="PANTHER" id="PTHR47765">
    <property type="entry name" value="3'-5' EXONUCLEASE DOMAIN-CONTAINING PROTEIN"/>
    <property type="match status" value="1"/>
</dbReference>
<dbReference type="AlphaFoldDB" id="A0A5Q0P9I2"/>
<dbReference type="SUPFAM" id="SSF53098">
    <property type="entry name" value="Ribonuclease H-like"/>
    <property type="match status" value="1"/>
</dbReference>
<dbReference type="InterPro" id="IPR002562">
    <property type="entry name" value="3'-5'_exonuclease_dom"/>
</dbReference>
<dbReference type="EMBL" id="CP045650">
    <property type="protein sequence ID" value="QGA12268.1"/>
    <property type="molecule type" value="Genomic_DNA"/>
</dbReference>
<dbReference type="Proteomes" id="UP000480556">
    <property type="component" value="Unassembled WGS sequence"/>
</dbReference>
<dbReference type="GO" id="GO:0003676">
    <property type="term" value="F:nucleic acid binding"/>
    <property type="evidence" value="ECO:0007669"/>
    <property type="project" value="InterPro"/>
</dbReference>
<dbReference type="RefSeq" id="WP_153373322.1">
    <property type="nucleotide sequence ID" value="NZ_CP045650.1"/>
</dbReference>
<evidence type="ECO:0000259" key="1">
    <source>
        <dbReference type="SMART" id="SM00474"/>
    </source>
</evidence>
<protein>
    <submittedName>
        <fullName evidence="2">3'-5' exonuclease domain-containing protein 2</fullName>
    </submittedName>
</protein>
<keyword evidence="2" id="KW-0540">Nuclease</keyword>
<name>A0A5Q0P9I2_9GAMM</name>
<dbReference type="InterPro" id="IPR012337">
    <property type="entry name" value="RNaseH-like_sf"/>
</dbReference>
<reference evidence="4 5" key="1">
    <citation type="submission" date="2019-10" db="EMBL/GenBank/DDBJ databases">
        <authorList>
            <person name="Dong K."/>
        </authorList>
    </citation>
    <scope>NUCLEOTIDE SEQUENCE [LARGE SCALE GENOMIC DNA]</scope>
    <source>
        <strain evidence="4">dk386</strain>
        <strain evidence="3">Dk386</strain>
        <strain evidence="2">Dk771</strain>
        <strain evidence="5">dk771</strain>
    </source>
</reference>
<proteinExistence type="predicted"/>
<evidence type="ECO:0000313" key="2">
    <source>
        <dbReference type="EMBL" id="MQW91980.1"/>
    </source>
</evidence>
<dbReference type="Gene3D" id="3.30.420.10">
    <property type="entry name" value="Ribonuclease H-like superfamily/Ribonuclease H"/>
    <property type="match status" value="1"/>
</dbReference>
<accession>A0A5Q0P9I2</accession>
<sequence>MDALPNTLLPSKEQIALLPAFQNLNLDKIIVIQNLAECKAIETALKQATLLGFDSESKPTFSKGEIQTGPHLIQLATVTNAYLFQMNAETWRFLTPLLANPQQLKAGFGLKNDAHLFRKKGIELNGVIELSKCFSSFGIKHTMGVKNAIALLFQQHFPKSKKISTSNWAAKNLSRAQIEYAAADAYACVLIFNELSRLNLLPEHVLKQIAQ</sequence>
<evidence type="ECO:0000313" key="5">
    <source>
        <dbReference type="Proteomes" id="UP000480556"/>
    </source>
</evidence>
<dbReference type="GO" id="GO:0008408">
    <property type="term" value="F:3'-5' exonuclease activity"/>
    <property type="evidence" value="ECO:0007669"/>
    <property type="project" value="InterPro"/>
</dbReference>
<gene>
    <name evidence="3" type="ORF">GFH30_01085</name>
    <name evidence="2" type="ORF">GHJ48_06140</name>
</gene>
<keyword evidence="2" id="KW-0378">Hydrolase</keyword>
<feature type="domain" description="3'-5' exonuclease" evidence="1">
    <location>
        <begin position="29"/>
        <end position="200"/>
    </location>
</feature>
<dbReference type="InterPro" id="IPR052408">
    <property type="entry name" value="Exonuclease_MUT-7-like"/>
</dbReference>
<keyword evidence="2" id="KW-0269">Exonuclease</keyword>
<dbReference type="SMART" id="SM00474">
    <property type="entry name" value="35EXOc"/>
    <property type="match status" value="1"/>
</dbReference>
<evidence type="ECO:0000313" key="4">
    <source>
        <dbReference type="Proteomes" id="UP000327478"/>
    </source>
</evidence>
<dbReference type="Proteomes" id="UP000327478">
    <property type="component" value="Chromosome"/>
</dbReference>
<dbReference type="InterPro" id="IPR036397">
    <property type="entry name" value="RNaseH_sf"/>
</dbReference>